<dbReference type="Proteomes" id="UP001469553">
    <property type="component" value="Unassembled WGS sequence"/>
</dbReference>
<dbReference type="InterPro" id="IPR016187">
    <property type="entry name" value="CTDL_fold"/>
</dbReference>
<organism evidence="6 7">
    <name type="scientific">Ameca splendens</name>
    <dbReference type="NCBI Taxonomy" id="208324"/>
    <lineage>
        <taxon>Eukaryota</taxon>
        <taxon>Metazoa</taxon>
        <taxon>Chordata</taxon>
        <taxon>Craniata</taxon>
        <taxon>Vertebrata</taxon>
        <taxon>Euteleostomi</taxon>
        <taxon>Actinopterygii</taxon>
        <taxon>Neopterygii</taxon>
        <taxon>Teleostei</taxon>
        <taxon>Neoteleostei</taxon>
        <taxon>Acanthomorphata</taxon>
        <taxon>Ovalentaria</taxon>
        <taxon>Atherinomorphae</taxon>
        <taxon>Cyprinodontiformes</taxon>
        <taxon>Goodeidae</taxon>
        <taxon>Ameca</taxon>
    </lineage>
</organism>
<feature type="domain" description="Sulfatase-modifying factor enzyme-like" evidence="5">
    <location>
        <begin position="1"/>
        <end position="261"/>
    </location>
</feature>
<comment type="subcellular location">
    <subcellularLocation>
        <location evidence="1">Endoplasmic reticulum lumen</location>
    </subcellularLocation>
</comment>
<evidence type="ECO:0000256" key="3">
    <source>
        <dbReference type="SAM" id="Coils"/>
    </source>
</evidence>
<evidence type="ECO:0000256" key="4">
    <source>
        <dbReference type="SAM" id="MobiDB-lite"/>
    </source>
</evidence>
<dbReference type="Pfam" id="PF03781">
    <property type="entry name" value="FGE-sulfatase"/>
    <property type="match status" value="1"/>
</dbReference>
<feature type="compositionally biased region" description="Basic and acidic residues" evidence="4">
    <location>
        <begin position="714"/>
        <end position="724"/>
    </location>
</feature>
<feature type="region of interest" description="Disordered" evidence="4">
    <location>
        <begin position="379"/>
        <end position="398"/>
    </location>
</feature>
<dbReference type="InterPro" id="IPR005532">
    <property type="entry name" value="SUMF_dom"/>
</dbReference>
<keyword evidence="7" id="KW-1185">Reference proteome</keyword>
<feature type="region of interest" description="Disordered" evidence="4">
    <location>
        <begin position="303"/>
        <end position="332"/>
    </location>
</feature>
<proteinExistence type="inferred from homology"/>
<feature type="compositionally biased region" description="Acidic residues" evidence="4">
    <location>
        <begin position="385"/>
        <end position="398"/>
    </location>
</feature>
<dbReference type="PANTHER" id="PTHR23150">
    <property type="entry name" value="SULFATASE MODIFYING FACTOR 1, 2"/>
    <property type="match status" value="1"/>
</dbReference>
<protein>
    <recommendedName>
        <fullName evidence="5">Sulfatase-modifying factor enzyme-like domain-containing protein</fullName>
    </recommendedName>
</protein>
<gene>
    <name evidence="6" type="ORF">AMECASPLE_010886</name>
</gene>
<comment type="caution">
    <text evidence="6">The sequence shown here is derived from an EMBL/GenBank/DDBJ whole genome shotgun (WGS) entry which is preliminary data.</text>
</comment>
<dbReference type="SUPFAM" id="SSF56436">
    <property type="entry name" value="C-type lectin-like"/>
    <property type="match status" value="1"/>
</dbReference>
<dbReference type="EMBL" id="JAHRIP010019451">
    <property type="protein sequence ID" value="MEQ2287290.1"/>
    <property type="molecule type" value="Genomic_DNA"/>
</dbReference>
<sequence length="732" mass="82417">MVNIPGGKLVMGTRAADGRDGESPVREVEVQSFRIDKYPVTNSLFRDFVRAEKYKTEAETFGWSFVFQDFVSDELKSKVTQRIESAPWWLPIERAFWRQPAGPGSGIRERLDFPVVQVSLNDAQAFCRWKGNRLPTEEEWEWAARGGLQGRTYPWGNKFQPNRTNLWQGQFPDGDTAEDGYHGTSPVTAFPPQNSYGLYDMMGNTWEWTSSPFPAARPTYVLRGASWIDTVDGSANHKARITTRMGNTPDSASDNLSFRVIMDYSQPFSMLNEQLRPRLTSSEQLHSSLCRLENRKLDSLRSTSTSYRTTVLPTEPEPQISITDPGDLEPPQDNTTQNLVYATTEEGLSSDLLPFINSCFNTDFTIKNEDEDEQVNDDGSITQFEDTDSPSELASEEAMDSLKAGQGAGAGESPFQRFYPDKTLPDLINSGRPLGRRRTLTHVSDTLKEVRREVELSRRRSIKLKAQVDKLQGSTDGPGWSQHRERVTDEVLSVLRLLHPLIEPESSQPGPRAGENRLDAALVELKNVARQLAISHTKHDPKCGESGAEESAILQQALRDRDEAIEKKKAMEGEVLRSKTEMMMLNNQLLEAAQKRLELSLEVEAWKEDFQRLLQQQVLSQQLAEQQAQNKSIRKGLLRRNKQPPIQRPTNFPFAAPTPPNTNSNQIFMNTSVNPSPPTPSMSSPPAAAANGTRTWRDKLKKSRPRLGYQDGAEQEKEWGRGDDGFQVVSLD</sequence>
<evidence type="ECO:0000256" key="2">
    <source>
        <dbReference type="ARBA" id="ARBA00005310"/>
    </source>
</evidence>
<comment type="similarity">
    <text evidence="2">Belongs to the sulfatase-modifying factor family.</text>
</comment>
<keyword evidence="3" id="KW-0175">Coiled coil</keyword>
<accession>A0ABV0Y0M1</accession>
<name>A0ABV0Y0M1_9TELE</name>
<evidence type="ECO:0000256" key="1">
    <source>
        <dbReference type="ARBA" id="ARBA00004319"/>
    </source>
</evidence>
<evidence type="ECO:0000313" key="6">
    <source>
        <dbReference type="EMBL" id="MEQ2287290.1"/>
    </source>
</evidence>
<feature type="compositionally biased region" description="Polar residues" evidence="4">
    <location>
        <begin position="664"/>
        <end position="674"/>
    </location>
</feature>
<evidence type="ECO:0000259" key="5">
    <source>
        <dbReference type="Pfam" id="PF03781"/>
    </source>
</evidence>
<feature type="region of interest" description="Disordered" evidence="4">
    <location>
        <begin position="630"/>
        <end position="732"/>
    </location>
</feature>
<feature type="coiled-coil region" evidence="3">
    <location>
        <begin position="554"/>
        <end position="616"/>
    </location>
</feature>
<feature type="compositionally biased region" description="Low complexity" evidence="4">
    <location>
        <begin position="681"/>
        <end position="690"/>
    </location>
</feature>
<dbReference type="Gene3D" id="3.90.1580.10">
    <property type="entry name" value="paralog of FGE (formylglycine-generating enzyme)"/>
    <property type="match status" value="1"/>
</dbReference>
<feature type="compositionally biased region" description="Basic residues" evidence="4">
    <location>
        <begin position="632"/>
        <end position="642"/>
    </location>
</feature>
<dbReference type="InterPro" id="IPR051043">
    <property type="entry name" value="Sulfatase_Mod_Factor_Kinase"/>
</dbReference>
<dbReference type="InterPro" id="IPR042095">
    <property type="entry name" value="SUMF_sf"/>
</dbReference>
<reference evidence="6 7" key="1">
    <citation type="submission" date="2021-06" db="EMBL/GenBank/DDBJ databases">
        <authorList>
            <person name="Palmer J.M."/>
        </authorList>
    </citation>
    <scope>NUCLEOTIDE SEQUENCE [LARGE SCALE GENOMIC DNA]</scope>
    <source>
        <strain evidence="6 7">AS_MEX2019</strain>
        <tissue evidence="6">Muscle</tissue>
    </source>
</reference>
<evidence type="ECO:0000313" key="7">
    <source>
        <dbReference type="Proteomes" id="UP001469553"/>
    </source>
</evidence>
<dbReference type="PANTHER" id="PTHR23150:SF33">
    <property type="entry name" value="INACTIVE C-ALPHA-FORMYLGLYCINE-GENERATING ENZYME 2"/>
    <property type="match status" value="1"/>
</dbReference>